<comment type="similarity">
    <text evidence="2">Belongs to the CoA-transferase III family. Frc subfamily.</text>
</comment>
<dbReference type="HAMAP" id="MF_00742">
    <property type="entry name" value="Formyl_CoA_transfer"/>
    <property type="match status" value="1"/>
</dbReference>
<evidence type="ECO:0000313" key="3">
    <source>
        <dbReference type="EMBL" id="SMG61379.1"/>
    </source>
</evidence>
<dbReference type="GO" id="GO:0033611">
    <property type="term" value="P:oxalate catabolic process"/>
    <property type="evidence" value="ECO:0007669"/>
    <property type="project" value="UniProtKB-UniRule"/>
</dbReference>
<name>A0A1X7M7M7_9BURK</name>
<dbReference type="NCBIfam" id="NF003809">
    <property type="entry name" value="PRK05398.1"/>
    <property type="match status" value="1"/>
</dbReference>
<dbReference type="EMBL" id="FXAT01000021">
    <property type="protein sequence ID" value="SMG61379.1"/>
    <property type="molecule type" value="Genomic_DNA"/>
</dbReference>
<feature type="binding site" evidence="2">
    <location>
        <begin position="247"/>
        <end position="249"/>
    </location>
    <ligand>
        <name>substrate</name>
    </ligand>
</feature>
<accession>A0A1X7M7M7</accession>
<comment type="function">
    <text evidence="2">Involved in the catabolism of oxalate and in the adapatation to low pH via the induction of the oxalate-dependent acid tolerance response (ATR). Catalyzes the transfer of the CoA moiety from formyl-CoA to oxalate.</text>
</comment>
<dbReference type="NCBIfam" id="TIGR03253">
    <property type="entry name" value="oxalate_frc"/>
    <property type="match status" value="1"/>
</dbReference>
<feature type="binding site" evidence="2">
    <location>
        <begin position="136"/>
        <end position="139"/>
    </location>
    <ligand>
        <name>CoA</name>
        <dbReference type="ChEBI" id="CHEBI:57287"/>
    </ligand>
</feature>
<evidence type="ECO:0000313" key="4">
    <source>
        <dbReference type="Proteomes" id="UP000193228"/>
    </source>
</evidence>
<dbReference type="Gene3D" id="3.40.50.10540">
    <property type="entry name" value="Crotonobetainyl-coa:carnitine coa-transferase, domain 1"/>
    <property type="match status" value="1"/>
</dbReference>
<evidence type="ECO:0000256" key="2">
    <source>
        <dbReference type="HAMAP-Rule" id="MF_00742"/>
    </source>
</evidence>
<keyword evidence="4" id="KW-1185">Reference proteome</keyword>
<dbReference type="InterPro" id="IPR023606">
    <property type="entry name" value="CoA-Trfase_III_dom_1_sf"/>
</dbReference>
<dbReference type="UniPathway" id="UPA00540">
    <property type="reaction ID" value="UER00598"/>
</dbReference>
<comment type="catalytic activity">
    <reaction evidence="2">
        <text>formyl-CoA + oxalate = oxalyl-CoA + formate</text>
        <dbReference type="Rhea" id="RHEA:16545"/>
        <dbReference type="ChEBI" id="CHEBI:15740"/>
        <dbReference type="ChEBI" id="CHEBI:30623"/>
        <dbReference type="ChEBI" id="CHEBI:57376"/>
        <dbReference type="ChEBI" id="CHEBI:57388"/>
        <dbReference type="EC" id="2.8.3.16"/>
    </reaction>
</comment>
<organism evidence="3 4">
    <name type="scientific">Paraburkholderia susongensis</name>
    <dbReference type="NCBI Taxonomy" id="1515439"/>
    <lineage>
        <taxon>Bacteria</taxon>
        <taxon>Pseudomonadati</taxon>
        <taxon>Pseudomonadota</taxon>
        <taxon>Betaproteobacteria</taxon>
        <taxon>Burkholderiales</taxon>
        <taxon>Burkholderiaceae</taxon>
        <taxon>Paraburkholderia</taxon>
    </lineage>
</organism>
<comment type="pathway">
    <text evidence="2">Metabolic intermediate degradation; oxalate degradation; CO(2) and formate from oxalate: step 1/2.</text>
</comment>
<dbReference type="AlphaFoldDB" id="A0A1X7M7M7"/>
<dbReference type="Gene3D" id="3.30.1540.10">
    <property type="entry name" value="formyl-coa transferase, domain 3"/>
    <property type="match status" value="1"/>
</dbReference>
<dbReference type="InterPro" id="IPR044855">
    <property type="entry name" value="CoA-Trfase_III_dom3_sf"/>
</dbReference>
<dbReference type="GO" id="GO:0033608">
    <property type="term" value="F:formyl-CoA transferase activity"/>
    <property type="evidence" value="ECO:0007669"/>
    <property type="project" value="UniProtKB-EC"/>
</dbReference>
<dbReference type="InterPro" id="IPR017659">
    <property type="entry name" value="Formyl_CoA_transfer"/>
</dbReference>
<comment type="subunit">
    <text evidence="2">Homodimer.</text>
</comment>
<evidence type="ECO:0000256" key="1">
    <source>
        <dbReference type="ARBA" id="ARBA00022679"/>
    </source>
</evidence>
<dbReference type="RefSeq" id="WP_085489826.1">
    <property type="nucleotide sequence ID" value="NZ_FXAT01000021.1"/>
</dbReference>
<dbReference type="Pfam" id="PF02515">
    <property type="entry name" value="CoA_transf_3"/>
    <property type="match status" value="1"/>
</dbReference>
<keyword evidence="1 2" id="KW-0808">Transferase</keyword>
<feature type="active site" description="Nucleophile" evidence="2">
    <location>
        <position position="168"/>
    </location>
</feature>
<dbReference type="OrthoDB" id="5294844at2"/>
<proteinExistence type="inferred from homology"/>
<dbReference type="STRING" id="1515439.SAMN06265784_12131"/>
<dbReference type="InterPro" id="IPR003673">
    <property type="entry name" value="CoA-Trfase_fam_III"/>
</dbReference>
<feature type="binding site" evidence="2">
    <location>
        <position position="104"/>
    </location>
    <ligand>
        <name>CoA</name>
        <dbReference type="ChEBI" id="CHEBI:57287"/>
    </ligand>
</feature>
<dbReference type="SUPFAM" id="SSF89796">
    <property type="entry name" value="CoA-transferase family III (CaiB/BaiF)"/>
    <property type="match status" value="1"/>
</dbReference>
<dbReference type="PANTHER" id="PTHR48207:SF3">
    <property type="entry name" value="SUCCINATE--HYDROXYMETHYLGLUTARATE COA-TRANSFERASE"/>
    <property type="match status" value="1"/>
</dbReference>
<protein>
    <recommendedName>
        <fullName evidence="2">Formyl-CoA:oxalate CoA-transferase</fullName>
        <shortName evidence="2">FCOCT</shortName>
        <ecNumber evidence="2">2.8.3.16</ecNumber>
    </recommendedName>
    <alternativeName>
        <fullName evidence="2">Formyl-coenzyme A transferase</fullName>
        <shortName evidence="2">Formyl-CoA transferase</shortName>
    </alternativeName>
</protein>
<dbReference type="PANTHER" id="PTHR48207">
    <property type="entry name" value="SUCCINATE--HYDROXYMETHYLGLUTARATE COA-TRANSFERASE"/>
    <property type="match status" value="1"/>
</dbReference>
<sequence length="415" mass="45530">MAKALDGVRILDFTHVQSGPTCTQLLAWFGADVIKVERAGAGDITREQLRDIPDVDSLYFTMLNHNKRSVTIDTKNPEGKQVLEALIQKCDVLVENFAPGALDRMGFTWERIQELNPRMIVASVKGFGPGPYEDCKVYENVAQCAGGAASTTGFDDGPPVVTGAQIGDSGTGLHLALGIVTALYQRTHSGRGQRVLAAMQDGVLNLCRVKLRDQQRLDRTGVMKEYPQYPNGKFGEAVPRSGNASGGGQPGWILKCKGWETDPNAYIYFITQAPVWAKICNVIGKEEWATDPDYATASARLPRLKDIFAEIERWTMTKTKFEAMQILNKYDIPCGPILSMKEIAEEPSLRKTGTIVEVDHPMRGKYLTVGNPIKLSDSPTEVKRSPLLGEHTDEVMAELGYSPEQISALRTAGAI</sequence>
<reference evidence="4" key="1">
    <citation type="submission" date="2017-04" db="EMBL/GenBank/DDBJ databases">
        <authorList>
            <person name="Varghese N."/>
            <person name="Submissions S."/>
        </authorList>
    </citation>
    <scope>NUCLEOTIDE SEQUENCE [LARGE SCALE GENOMIC DNA]</scope>
    <source>
        <strain evidence="4">LMG 29540</strain>
    </source>
</reference>
<dbReference type="EC" id="2.8.3.16" evidence="2"/>
<feature type="binding site" evidence="2">
    <location>
        <begin position="96"/>
        <end position="98"/>
    </location>
    <ligand>
        <name>CoA</name>
        <dbReference type="ChEBI" id="CHEBI:57287"/>
    </ligand>
</feature>
<feature type="binding site" evidence="2">
    <location>
        <position position="38"/>
    </location>
    <ligand>
        <name>CoA</name>
        <dbReference type="ChEBI" id="CHEBI:57287"/>
    </ligand>
</feature>
<gene>
    <name evidence="2" type="primary">frc</name>
    <name evidence="3" type="ORF">SAMN06265784_12131</name>
</gene>
<dbReference type="Proteomes" id="UP000193228">
    <property type="component" value="Unassembled WGS sequence"/>
</dbReference>
<feature type="binding site" evidence="2">
    <location>
        <begin position="17"/>
        <end position="18"/>
    </location>
    <ligand>
        <name>CoA</name>
        <dbReference type="ChEBI" id="CHEBI:57287"/>
    </ligand>
</feature>
<dbReference type="InterPro" id="IPR050483">
    <property type="entry name" value="CoA-transferase_III_domain"/>
</dbReference>
<comment type="caution">
    <text evidence="2">Lacks conserved residue(s) required for the propagation of feature annotation.</text>
</comment>